<organism evidence="1 2">
    <name type="scientific">Reticulomyxa filosa</name>
    <dbReference type="NCBI Taxonomy" id="46433"/>
    <lineage>
        <taxon>Eukaryota</taxon>
        <taxon>Sar</taxon>
        <taxon>Rhizaria</taxon>
        <taxon>Retaria</taxon>
        <taxon>Foraminifera</taxon>
        <taxon>Monothalamids</taxon>
        <taxon>Reticulomyxidae</taxon>
        <taxon>Reticulomyxa</taxon>
    </lineage>
</organism>
<reference evidence="1 2" key="1">
    <citation type="journal article" date="2013" name="Curr. Biol.">
        <title>The Genome of the Foraminiferan Reticulomyxa filosa.</title>
        <authorList>
            <person name="Glockner G."/>
            <person name="Hulsmann N."/>
            <person name="Schleicher M."/>
            <person name="Noegel A.A."/>
            <person name="Eichinger L."/>
            <person name="Gallinger C."/>
            <person name="Pawlowski J."/>
            <person name="Sierra R."/>
            <person name="Euteneuer U."/>
            <person name="Pillet L."/>
            <person name="Moustafa A."/>
            <person name="Platzer M."/>
            <person name="Groth M."/>
            <person name="Szafranski K."/>
            <person name="Schliwa M."/>
        </authorList>
    </citation>
    <scope>NUCLEOTIDE SEQUENCE [LARGE SCALE GENOMIC DNA]</scope>
</reference>
<keyword evidence="2" id="KW-1185">Reference proteome</keyword>
<protein>
    <submittedName>
        <fullName evidence="1">Uncharacterized protein</fullName>
    </submittedName>
</protein>
<sequence>MHSPTSSTDCSQDSTFEHIYDQQIASPKPEDAITIEQDCVERHDIFLKDVLDLTSDKLLMISLKELQAYIDKLEKELPQEPSRSEFEQKCRNMIKDIQDKKAQVCSFAGVYFFNTFILLEVGAQEKRKIKKTKSKVSQMTEAVHQELIKRENDRKIRDELSKQWKDLRTELEELVAASFSEKNYQNWFNYCNNTLNRDIFDTTGGISLKNGDHTYDIVIEKATQKIKCTCDQVFAKYQQMQDTFTLFVDTENVQTDTIDTQIRAIQRVNAEISAIINELHQCKCGHYYQAMFHKFAKEQLCILKQFFHYRNENENNLLKIEQLKNSCKEQQLKSNDTYNNRKHKKIELESYMCQPGQQLERLSPVNATTNAANNQAVLATNNKVEIVNEQYSINNKIIQKLIPYLEALSGKIFLMLTAEDRELFRLTGSAIMIKRDNYQQFQLTHSMDIFDDFEIIGVDIPMNIGKIPETKEILFDSNNNDLSNSSNAIFRILCLLKHNLLTCFCFGQYLTYKDENIKNS</sequence>
<proteinExistence type="predicted"/>
<evidence type="ECO:0000313" key="2">
    <source>
        <dbReference type="Proteomes" id="UP000023152"/>
    </source>
</evidence>
<accession>X6M5C5</accession>
<comment type="caution">
    <text evidence="1">The sequence shown here is derived from an EMBL/GenBank/DDBJ whole genome shotgun (WGS) entry which is preliminary data.</text>
</comment>
<dbReference type="AlphaFoldDB" id="X6M5C5"/>
<gene>
    <name evidence="1" type="ORF">RFI_28560</name>
</gene>
<dbReference type="EMBL" id="ASPP01024655">
    <property type="protein sequence ID" value="ETO08826.1"/>
    <property type="molecule type" value="Genomic_DNA"/>
</dbReference>
<name>X6M5C5_RETFI</name>
<evidence type="ECO:0000313" key="1">
    <source>
        <dbReference type="EMBL" id="ETO08826.1"/>
    </source>
</evidence>
<dbReference type="Proteomes" id="UP000023152">
    <property type="component" value="Unassembled WGS sequence"/>
</dbReference>